<dbReference type="InterPro" id="IPR014001">
    <property type="entry name" value="Helicase_ATP-bd"/>
</dbReference>
<name>A0A976MEG2_THEOR</name>
<dbReference type="Gene3D" id="3.40.50.300">
    <property type="entry name" value="P-loop containing nucleotide triphosphate hydrolases"/>
    <property type="match status" value="2"/>
</dbReference>
<evidence type="ECO:0000259" key="9">
    <source>
        <dbReference type="PROSITE" id="PS51192"/>
    </source>
</evidence>
<dbReference type="InterPro" id="IPR000629">
    <property type="entry name" value="RNA-helicase_DEAD-box_CS"/>
</dbReference>
<comment type="similarity">
    <text evidence="6">Belongs to the DEAD box helicase family.</text>
</comment>
<accession>A0A976MEG2</accession>
<evidence type="ECO:0000256" key="8">
    <source>
        <dbReference type="SAM" id="MobiDB-lite"/>
    </source>
</evidence>
<feature type="region of interest" description="Disordered" evidence="8">
    <location>
        <begin position="477"/>
        <end position="613"/>
    </location>
</feature>
<keyword evidence="4 6" id="KW-0067">ATP-binding</keyword>
<dbReference type="Proteomes" id="UP000244811">
    <property type="component" value="Chromosome 2"/>
</dbReference>
<evidence type="ECO:0000313" key="11">
    <source>
        <dbReference type="EMBL" id="UKK02015.2"/>
    </source>
</evidence>
<evidence type="ECO:0000256" key="6">
    <source>
        <dbReference type="RuleBase" id="RU000492"/>
    </source>
</evidence>
<evidence type="ECO:0000256" key="1">
    <source>
        <dbReference type="ARBA" id="ARBA00022741"/>
    </source>
</evidence>
<dbReference type="PROSITE" id="PS00039">
    <property type="entry name" value="DEAD_ATP_HELICASE"/>
    <property type="match status" value="1"/>
</dbReference>
<dbReference type="InterPro" id="IPR011545">
    <property type="entry name" value="DEAD/DEAH_box_helicase_dom"/>
</dbReference>
<feature type="domain" description="Helicase ATP-binding" evidence="9">
    <location>
        <begin position="47"/>
        <end position="226"/>
    </location>
</feature>
<dbReference type="SMART" id="SM01178">
    <property type="entry name" value="DUF4217"/>
    <property type="match status" value="1"/>
</dbReference>
<gene>
    <name evidence="11" type="ORF">MACK_001369</name>
</gene>
<keyword evidence="3 6" id="KW-0347">Helicase</keyword>
<feature type="domain" description="Helicase C-terminal" evidence="10">
    <location>
        <begin position="241"/>
        <end position="413"/>
    </location>
</feature>
<dbReference type="InterPro" id="IPR027417">
    <property type="entry name" value="P-loop_NTPase"/>
</dbReference>
<evidence type="ECO:0000256" key="5">
    <source>
        <dbReference type="ARBA" id="ARBA00022884"/>
    </source>
</evidence>
<evidence type="ECO:0000259" key="10">
    <source>
        <dbReference type="PROSITE" id="PS51194"/>
    </source>
</evidence>
<comment type="catalytic activity">
    <reaction evidence="7">
        <text>ATP + H2O = ADP + phosphate + H(+)</text>
        <dbReference type="Rhea" id="RHEA:13065"/>
        <dbReference type="ChEBI" id="CHEBI:15377"/>
        <dbReference type="ChEBI" id="CHEBI:15378"/>
        <dbReference type="ChEBI" id="CHEBI:30616"/>
        <dbReference type="ChEBI" id="CHEBI:43474"/>
        <dbReference type="ChEBI" id="CHEBI:456216"/>
        <dbReference type="EC" id="3.6.4.13"/>
    </reaction>
</comment>
<proteinExistence type="inferred from homology"/>
<dbReference type="EC" id="3.6.4.13" evidence="7"/>
<dbReference type="Pfam" id="PF00270">
    <property type="entry name" value="DEAD"/>
    <property type="match status" value="1"/>
</dbReference>
<feature type="compositionally biased region" description="Basic residues" evidence="8">
    <location>
        <begin position="488"/>
        <end position="505"/>
    </location>
</feature>
<dbReference type="GO" id="GO:0016787">
    <property type="term" value="F:hydrolase activity"/>
    <property type="evidence" value="ECO:0007669"/>
    <property type="project" value="UniProtKB-KW"/>
</dbReference>
<comment type="function">
    <text evidence="7">RNA helicase.</text>
</comment>
<dbReference type="InterPro" id="IPR044742">
    <property type="entry name" value="DEAD/DEAH_RhlB"/>
</dbReference>
<dbReference type="InterPro" id="IPR025313">
    <property type="entry name" value="SPB4-like_CTE"/>
</dbReference>
<keyword evidence="5 7" id="KW-0694">RNA-binding</keyword>
<feature type="compositionally biased region" description="Acidic residues" evidence="8">
    <location>
        <begin position="561"/>
        <end position="604"/>
    </location>
</feature>
<feature type="compositionally biased region" description="Basic and acidic residues" evidence="8">
    <location>
        <begin position="506"/>
        <end position="533"/>
    </location>
</feature>
<dbReference type="EMBL" id="CP056071">
    <property type="protein sequence ID" value="UKK02015.2"/>
    <property type="molecule type" value="Genomic_DNA"/>
</dbReference>
<sequence length="715" mass="81457">MDPENKDSTDVELTTDRFDDLDIDEKTKKVLRSKGYVYLTKVQSKVLPLALSGKNLVIQSPTGSGKTLCFLLPAVKHLFDDGYSGNLPIDANLLGCICLAPTRELASQIALQMKDLAAPLKLNSGCCIGGVRDKYDKKTASRLHILTGTPGRILALLSSQSLPDTYNIKMLILDEADRLIDIGFRNDIISIVDFLPKDLHFMFFSATIKSSLKELCNLLLKDVSYELVCLGADVDAVSESKLRQEYVCIPPRFKLTALFCLLSKHQNQRIIVFLSTCKLVRFMYEAFKRIIPAIPMTELHGKQSQNKRLTQFTRFAAKQNHGCIFTTDLAARGIDFPSVDLVIQFDLPDSVSTYTHRVGRTGRLSVQGFRNYGRTVILINEAEREFIAQVKSNGITIHDLTKLSTPLIQKRESYVTRKFQAILAKEAWIKEMAQRSLVAHLRYVTTRGCVKLQNKDIINEINELSLSMGLPYSPNIQLVDTDDTNPPKKSKLNKLKEKLKSKRSLKSKDEQSKEVESDDHVPRLVELDRKLPEEFDSDSGNSEFDFNEELKNGKRKHLDDSQSDDSDQFDDEDGDHNESHEDDQEDDEEYDDHNESHEDDDDDILFPSKTDADTDIAMYANLSKDPDRDLKKKLSISRNKLRLNRRGVAKLRGVVTLKEAEENHKFFSDDDFSDVEVEKTQYISKLQDERKERDPLDKVEYSQIKRELKKSKKLN</sequence>
<protein>
    <recommendedName>
        <fullName evidence="7">ATP-dependent RNA helicase</fullName>
        <ecNumber evidence="7">3.6.4.13</ecNumber>
    </recommendedName>
</protein>
<evidence type="ECO:0000313" key="12">
    <source>
        <dbReference type="Proteomes" id="UP000244811"/>
    </source>
</evidence>
<dbReference type="GO" id="GO:0003723">
    <property type="term" value="F:RNA binding"/>
    <property type="evidence" value="ECO:0007669"/>
    <property type="project" value="UniProtKB-UniRule"/>
</dbReference>
<dbReference type="PROSITE" id="PS51194">
    <property type="entry name" value="HELICASE_CTER"/>
    <property type="match status" value="1"/>
</dbReference>
<feature type="compositionally biased region" description="Basic and acidic residues" evidence="8">
    <location>
        <begin position="548"/>
        <end position="560"/>
    </location>
</feature>
<dbReference type="GO" id="GO:0003724">
    <property type="term" value="F:RNA helicase activity"/>
    <property type="evidence" value="ECO:0007669"/>
    <property type="project" value="UniProtKB-EC"/>
</dbReference>
<evidence type="ECO:0000256" key="4">
    <source>
        <dbReference type="ARBA" id="ARBA00022840"/>
    </source>
</evidence>
<dbReference type="PANTHER" id="PTHR24031">
    <property type="entry name" value="RNA HELICASE"/>
    <property type="match status" value="1"/>
</dbReference>
<organism evidence="11 12">
    <name type="scientific">Theileria orientalis</name>
    <dbReference type="NCBI Taxonomy" id="68886"/>
    <lineage>
        <taxon>Eukaryota</taxon>
        <taxon>Sar</taxon>
        <taxon>Alveolata</taxon>
        <taxon>Apicomplexa</taxon>
        <taxon>Aconoidasida</taxon>
        <taxon>Piroplasmida</taxon>
        <taxon>Theileriidae</taxon>
        <taxon>Theileria</taxon>
    </lineage>
</organism>
<dbReference type="SMART" id="SM00487">
    <property type="entry name" value="DEXDc"/>
    <property type="match status" value="1"/>
</dbReference>
<evidence type="ECO:0000256" key="3">
    <source>
        <dbReference type="ARBA" id="ARBA00022806"/>
    </source>
</evidence>
<reference evidence="11" key="1">
    <citation type="submission" date="2022-07" db="EMBL/GenBank/DDBJ databases">
        <title>Evaluation of T. orientalis genome assembly methods using nanopore sequencing and analysis of variation between genomes.</title>
        <authorList>
            <person name="Yam J."/>
            <person name="Micallef M.L."/>
            <person name="Liu M."/>
            <person name="Djordjevic S.P."/>
            <person name="Bogema D.R."/>
            <person name="Jenkins C."/>
        </authorList>
    </citation>
    <scope>NUCLEOTIDE SEQUENCE</scope>
    <source>
        <strain evidence="11">Goon Nure</strain>
    </source>
</reference>
<dbReference type="PROSITE" id="PS51192">
    <property type="entry name" value="HELICASE_ATP_BIND_1"/>
    <property type="match status" value="1"/>
</dbReference>
<dbReference type="CDD" id="cd00268">
    <property type="entry name" value="DEADc"/>
    <property type="match status" value="1"/>
</dbReference>
<dbReference type="InterPro" id="IPR001650">
    <property type="entry name" value="Helicase_C-like"/>
</dbReference>
<dbReference type="SMART" id="SM00490">
    <property type="entry name" value="HELICc"/>
    <property type="match status" value="1"/>
</dbReference>
<dbReference type="AlphaFoldDB" id="A0A976MEG2"/>
<keyword evidence="1 6" id="KW-0547">Nucleotide-binding</keyword>
<keyword evidence="2 6" id="KW-0378">Hydrolase</keyword>
<dbReference type="GO" id="GO:0005524">
    <property type="term" value="F:ATP binding"/>
    <property type="evidence" value="ECO:0007669"/>
    <property type="project" value="UniProtKB-UniRule"/>
</dbReference>
<comment type="domain">
    <text evidence="7">The Q motif is unique to and characteristic of the DEAD box family of RNA helicases and controls ATP binding and hydrolysis.</text>
</comment>
<evidence type="ECO:0000256" key="2">
    <source>
        <dbReference type="ARBA" id="ARBA00022801"/>
    </source>
</evidence>
<dbReference type="SUPFAM" id="SSF52540">
    <property type="entry name" value="P-loop containing nucleoside triphosphate hydrolases"/>
    <property type="match status" value="1"/>
</dbReference>
<evidence type="ECO:0000256" key="7">
    <source>
        <dbReference type="RuleBase" id="RU365068"/>
    </source>
</evidence>
<dbReference type="Pfam" id="PF00271">
    <property type="entry name" value="Helicase_C"/>
    <property type="match status" value="1"/>
</dbReference>
<dbReference type="CDD" id="cd18787">
    <property type="entry name" value="SF2_C_DEAD"/>
    <property type="match status" value="1"/>
</dbReference>